<gene>
    <name evidence="1" type="ORF">GGD89_000416</name>
</gene>
<dbReference type="EMBL" id="JACIGK010000002">
    <property type="protein sequence ID" value="MBB4264809.1"/>
    <property type="molecule type" value="Genomic_DNA"/>
</dbReference>
<keyword evidence="2" id="KW-1185">Reference proteome</keyword>
<organism evidence="1 2">
    <name type="scientific">Roseospira visakhapatnamensis</name>
    <dbReference type="NCBI Taxonomy" id="390880"/>
    <lineage>
        <taxon>Bacteria</taxon>
        <taxon>Pseudomonadati</taxon>
        <taxon>Pseudomonadota</taxon>
        <taxon>Alphaproteobacteria</taxon>
        <taxon>Rhodospirillales</taxon>
        <taxon>Rhodospirillaceae</taxon>
        <taxon>Roseospira</taxon>
    </lineage>
</organism>
<sequence>MAIHENITVPEVGTRTTTRRAFVATAAATATSAAIAVPALAWTPGPEEDLTALYADLMVMAERIHATGATPAAMRNRMAGDDGRRTPENSGHPQAVCDVLNESIARLCKDGGLPEAWWRRFITLEDRFMAIEPQTLRGAALQYSWRHEFDGTTWDDDTDPPAWWFHDQVARVRFRDFLHGGRGEA</sequence>
<dbReference type="RefSeq" id="WP_184042441.1">
    <property type="nucleotide sequence ID" value="NZ_JACIGK010000002.1"/>
</dbReference>
<name>A0A7W6RBC9_9PROT</name>
<dbReference type="AlphaFoldDB" id="A0A7W6RBC9"/>
<dbReference type="InterPro" id="IPR006311">
    <property type="entry name" value="TAT_signal"/>
</dbReference>
<reference evidence="1 2" key="1">
    <citation type="submission" date="2020-08" db="EMBL/GenBank/DDBJ databases">
        <title>Genome sequencing of Purple Non-Sulfur Bacteria from various extreme environments.</title>
        <authorList>
            <person name="Mayer M."/>
        </authorList>
    </citation>
    <scope>NUCLEOTIDE SEQUENCE [LARGE SCALE GENOMIC DNA]</scope>
    <source>
        <strain evidence="1 2">JA131</strain>
    </source>
</reference>
<dbReference type="Proteomes" id="UP000554286">
    <property type="component" value="Unassembled WGS sequence"/>
</dbReference>
<proteinExistence type="predicted"/>
<dbReference type="PROSITE" id="PS51318">
    <property type="entry name" value="TAT"/>
    <property type="match status" value="1"/>
</dbReference>
<accession>A0A7W6RBC9</accession>
<evidence type="ECO:0000313" key="1">
    <source>
        <dbReference type="EMBL" id="MBB4264809.1"/>
    </source>
</evidence>
<evidence type="ECO:0000313" key="2">
    <source>
        <dbReference type="Proteomes" id="UP000554286"/>
    </source>
</evidence>
<comment type="caution">
    <text evidence="1">The sequence shown here is derived from an EMBL/GenBank/DDBJ whole genome shotgun (WGS) entry which is preliminary data.</text>
</comment>
<protein>
    <submittedName>
        <fullName evidence="1">Uncharacterized protein</fullName>
    </submittedName>
</protein>